<dbReference type="AlphaFoldDB" id="A0AAE0QY87"/>
<evidence type="ECO:0000256" key="2">
    <source>
        <dbReference type="ARBA" id="ARBA00007104"/>
    </source>
</evidence>
<comment type="similarity">
    <text evidence="2 8">Belongs to the EMP24/GP25L family.</text>
</comment>
<comment type="caution">
    <text evidence="11">The sequence shown here is derived from an EMBL/GenBank/DDBJ whole genome shotgun (WGS) entry which is preliminary data.</text>
</comment>
<dbReference type="EMBL" id="JAUCMX010000009">
    <property type="protein sequence ID" value="KAK3536068.1"/>
    <property type="molecule type" value="Genomic_DNA"/>
</dbReference>
<evidence type="ECO:0000313" key="11">
    <source>
        <dbReference type="EMBL" id="KAK3536068.1"/>
    </source>
</evidence>
<dbReference type="InterPro" id="IPR009038">
    <property type="entry name" value="GOLD_dom"/>
</dbReference>
<dbReference type="InterPro" id="IPR015720">
    <property type="entry name" value="Emp24-like"/>
</dbReference>
<dbReference type="PANTHER" id="PTHR22811">
    <property type="entry name" value="TRANSMEMBRANE EMP24 DOMAIN-CONTAINING PROTEIN"/>
    <property type="match status" value="1"/>
</dbReference>
<sequence>MAKTKELSKDARNKIVDLHQAGKTESAIGWDCGKAIKDPQPKSSDQELFWGADQYDFAIVLPASDIECFWHFAHQGEHFYLNFMVQWATGMGVDRHLSVTVNAPSGLIMGLVDEAAGEIAFNAKETGFYQMCFSNFHNRFGSMQIFLNFGVYYQDSGNSKKDDNGEQLNSTLNTIDVSSNRLQSSVFHMWRYYSIERMRRATDYYLLRYNSNYISTWSAALSLVIILAGYLQLFFLKRLFNTKHTTETEKPRC</sequence>
<dbReference type="Gene3D" id="1.10.10.10">
    <property type="entry name" value="Winged helix-like DNA-binding domain superfamily/Winged helix DNA-binding domain"/>
    <property type="match status" value="1"/>
</dbReference>
<keyword evidence="7 9" id="KW-0472">Membrane</keyword>
<evidence type="ECO:0000256" key="6">
    <source>
        <dbReference type="ARBA" id="ARBA00022989"/>
    </source>
</evidence>
<feature type="domain" description="GOLD" evidence="10">
    <location>
        <begin position="66"/>
        <end position="151"/>
    </location>
</feature>
<reference evidence="11" key="1">
    <citation type="submission" date="2023-06" db="EMBL/GenBank/DDBJ databases">
        <title>Male Hemibagrus guttatus genome.</title>
        <authorList>
            <person name="Bian C."/>
        </authorList>
    </citation>
    <scope>NUCLEOTIDE SEQUENCE</scope>
    <source>
        <strain evidence="11">Male_cb2023</strain>
        <tissue evidence="11">Muscle</tissue>
    </source>
</reference>
<organism evidence="11 12">
    <name type="scientific">Hemibagrus guttatus</name>
    <dbReference type="NCBI Taxonomy" id="175788"/>
    <lineage>
        <taxon>Eukaryota</taxon>
        <taxon>Metazoa</taxon>
        <taxon>Chordata</taxon>
        <taxon>Craniata</taxon>
        <taxon>Vertebrata</taxon>
        <taxon>Euteleostomi</taxon>
        <taxon>Actinopterygii</taxon>
        <taxon>Neopterygii</taxon>
        <taxon>Teleostei</taxon>
        <taxon>Ostariophysi</taxon>
        <taxon>Siluriformes</taxon>
        <taxon>Bagridae</taxon>
        <taxon>Hemibagrus</taxon>
    </lineage>
</organism>
<gene>
    <name evidence="11" type="ORF">QTP70_026469</name>
</gene>
<keyword evidence="12" id="KW-1185">Reference proteome</keyword>
<keyword evidence="4" id="KW-0732">Signal</keyword>
<keyword evidence="6 9" id="KW-1133">Transmembrane helix</keyword>
<dbReference type="InterPro" id="IPR036388">
    <property type="entry name" value="WH-like_DNA-bd_sf"/>
</dbReference>
<evidence type="ECO:0000313" key="12">
    <source>
        <dbReference type="Proteomes" id="UP001274896"/>
    </source>
</evidence>
<keyword evidence="5" id="KW-0256">Endoplasmic reticulum</keyword>
<accession>A0AAE0QY87</accession>
<keyword evidence="3 8" id="KW-0812">Transmembrane</keyword>
<protein>
    <recommendedName>
        <fullName evidence="10">GOLD domain-containing protein</fullName>
    </recommendedName>
</protein>
<evidence type="ECO:0000256" key="4">
    <source>
        <dbReference type="ARBA" id="ARBA00022729"/>
    </source>
</evidence>
<evidence type="ECO:0000259" key="10">
    <source>
        <dbReference type="PROSITE" id="PS50866"/>
    </source>
</evidence>
<dbReference type="GO" id="GO:0005789">
    <property type="term" value="C:endoplasmic reticulum membrane"/>
    <property type="evidence" value="ECO:0007669"/>
    <property type="project" value="UniProtKB-SubCell"/>
</dbReference>
<evidence type="ECO:0000256" key="3">
    <source>
        <dbReference type="ARBA" id="ARBA00022692"/>
    </source>
</evidence>
<evidence type="ECO:0000256" key="1">
    <source>
        <dbReference type="ARBA" id="ARBA00004115"/>
    </source>
</evidence>
<evidence type="ECO:0000256" key="5">
    <source>
        <dbReference type="ARBA" id="ARBA00022824"/>
    </source>
</evidence>
<dbReference type="Pfam" id="PF01105">
    <property type="entry name" value="EMP24_GP25L"/>
    <property type="match status" value="1"/>
</dbReference>
<evidence type="ECO:0000256" key="8">
    <source>
        <dbReference type="RuleBase" id="RU003827"/>
    </source>
</evidence>
<name>A0AAE0QY87_9TELE</name>
<feature type="transmembrane region" description="Helical" evidence="9">
    <location>
        <begin position="217"/>
        <end position="236"/>
    </location>
</feature>
<dbReference type="PROSITE" id="PS50866">
    <property type="entry name" value="GOLD"/>
    <property type="match status" value="1"/>
</dbReference>
<dbReference type="SMART" id="SM01190">
    <property type="entry name" value="EMP24_GP25L"/>
    <property type="match status" value="1"/>
</dbReference>
<dbReference type="Proteomes" id="UP001274896">
    <property type="component" value="Unassembled WGS sequence"/>
</dbReference>
<comment type="subcellular location">
    <subcellularLocation>
        <location evidence="1">Endoplasmic reticulum membrane</location>
        <topology evidence="1">Single-pass type I membrane protein</topology>
    </subcellularLocation>
    <subcellularLocation>
        <location evidence="8">Membrane</location>
        <topology evidence="8">Single-pass type I membrane protein</topology>
    </subcellularLocation>
</comment>
<evidence type="ECO:0000256" key="7">
    <source>
        <dbReference type="ARBA" id="ARBA00023136"/>
    </source>
</evidence>
<evidence type="ECO:0000256" key="9">
    <source>
        <dbReference type="SAM" id="Phobius"/>
    </source>
</evidence>
<proteinExistence type="inferred from homology"/>